<dbReference type="SUPFAM" id="SSF53659">
    <property type="entry name" value="Isocitrate/Isopropylmalate dehydrogenase-like"/>
    <property type="match status" value="1"/>
</dbReference>
<dbReference type="PANTHER" id="PTHR11835">
    <property type="entry name" value="DECARBOXYLATING DEHYDROGENASES-ISOCITRATE, ISOPROPYLMALATE, TARTRATE"/>
    <property type="match status" value="1"/>
</dbReference>
<dbReference type="OrthoDB" id="9806254at2"/>
<dbReference type="EMBL" id="CP027569">
    <property type="protein sequence ID" value="AVO26994.1"/>
    <property type="molecule type" value="Genomic_DNA"/>
</dbReference>
<evidence type="ECO:0000313" key="16">
    <source>
        <dbReference type="EMBL" id="AVO26994.1"/>
    </source>
</evidence>
<dbReference type="FunFam" id="3.40.718.10:FF:000019">
    <property type="entry name" value="Homoisocitrate dehydrogenase"/>
    <property type="match status" value="1"/>
</dbReference>
<evidence type="ECO:0000256" key="1">
    <source>
        <dbReference type="ARBA" id="ARBA00001946"/>
    </source>
</evidence>
<comment type="catalytic activity">
    <reaction evidence="8">
        <text>(2R,3S)-homoisocitrate + NAD(+) = 2-oxoadipate + CO2 + NADH</text>
        <dbReference type="Rhea" id="RHEA:11900"/>
        <dbReference type="ChEBI" id="CHEBI:15404"/>
        <dbReference type="ChEBI" id="CHEBI:16526"/>
        <dbReference type="ChEBI" id="CHEBI:57499"/>
        <dbReference type="ChEBI" id="CHEBI:57540"/>
        <dbReference type="ChEBI" id="CHEBI:57945"/>
        <dbReference type="EC" id="1.1.1.286"/>
    </reaction>
    <physiologicalReaction direction="left-to-right" evidence="8">
        <dbReference type="Rhea" id="RHEA:11901"/>
    </physiologicalReaction>
</comment>
<name>A0A2S0M6B5_MEGEL</name>
<organism evidence="16 17">
    <name type="scientific">Megasphaera elsdenii</name>
    <dbReference type="NCBI Taxonomy" id="907"/>
    <lineage>
        <taxon>Bacteria</taxon>
        <taxon>Bacillati</taxon>
        <taxon>Bacillota</taxon>
        <taxon>Negativicutes</taxon>
        <taxon>Veillonellales</taxon>
        <taxon>Veillonellaceae</taxon>
        <taxon>Megasphaera</taxon>
    </lineage>
</organism>
<evidence type="ECO:0000259" key="15">
    <source>
        <dbReference type="SMART" id="SM01329"/>
    </source>
</evidence>
<evidence type="ECO:0000256" key="14">
    <source>
        <dbReference type="ARBA" id="ARBA00076472"/>
    </source>
</evidence>
<dbReference type="SMART" id="SM01329">
    <property type="entry name" value="Iso_dh"/>
    <property type="match status" value="1"/>
</dbReference>
<dbReference type="Proteomes" id="UP000238358">
    <property type="component" value="Chromosome"/>
</dbReference>
<accession>A0A2S0M6B5</accession>
<comment type="similarity">
    <text evidence="2">Belongs to the isocitrate and isopropylmalate dehydrogenases family.</text>
</comment>
<keyword evidence="3" id="KW-0479">Metal-binding</keyword>
<dbReference type="PANTHER" id="PTHR11835:SF34">
    <property type="entry name" value="ISOCITRATE DEHYDROGENASE [NAD] SUBUNIT ALPHA, MITOCHONDRIAL"/>
    <property type="match status" value="1"/>
</dbReference>
<dbReference type="GO" id="GO:0006099">
    <property type="term" value="P:tricarboxylic acid cycle"/>
    <property type="evidence" value="ECO:0007669"/>
    <property type="project" value="TreeGrafter"/>
</dbReference>
<comment type="subunit">
    <text evidence="11">Homotetramer. Dimer of dimers. The homotetramer can transiently dissociate into homodimers.</text>
</comment>
<feature type="domain" description="Isopropylmalate dehydrogenase-like" evidence="15">
    <location>
        <begin position="3"/>
        <end position="327"/>
    </location>
</feature>
<evidence type="ECO:0000256" key="9">
    <source>
        <dbReference type="ARBA" id="ARBA00054060"/>
    </source>
</evidence>
<evidence type="ECO:0000313" key="17">
    <source>
        <dbReference type="Proteomes" id="UP000238358"/>
    </source>
</evidence>
<evidence type="ECO:0000256" key="3">
    <source>
        <dbReference type="ARBA" id="ARBA00022723"/>
    </source>
</evidence>
<dbReference type="GO" id="GO:0006102">
    <property type="term" value="P:isocitrate metabolic process"/>
    <property type="evidence" value="ECO:0007669"/>
    <property type="project" value="TreeGrafter"/>
</dbReference>
<dbReference type="GO" id="GO:0051287">
    <property type="term" value="F:NAD binding"/>
    <property type="evidence" value="ECO:0007669"/>
    <property type="project" value="InterPro"/>
</dbReference>
<gene>
    <name evidence="16" type="ORF">C6Y28_04900</name>
</gene>
<evidence type="ECO:0000256" key="7">
    <source>
        <dbReference type="ARBA" id="ARBA00050979"/>
    </source>
</evidence>
<dbReference type="EC" id="1.1.1.286" evidence="12"/>
<evidence type="ECO:0000256" key="10">
    <source>
        <dbReference type="ARBA" id="ARBA00060720"/>
    </source>
</evidence>
<evidence type="ECO:0000256" key="11">
    <source>
        <dbReference type="ARBA" id="ARBA00063123"/>
    </source>
</evidence>
<dbReference type="InterPro" id="IPR024084">
    <property type="entry name" value="IsoPropMal-DH-like_dom"/>
</dbReference>
<evidence type="ECO:0000256" key="13">
    <source>
        <dbReference type="ARBA" id="ARBA00071278"/>
    </source>
</evidence>
<dbReference type="GO" id="GO:0004449">
    <property type="term" value="F:isocitrate dehydrogenase (NAD+) activity"/>
    <property type="evidence" value="ECO:0007669"/>
    <property type="project" value="TreeGrafter"/>
</dbReference>
<protein>
    <recommendedName>
        <fullName evidence="13">Isocitrate/homoisocitrate dehydrogenase</fullName>
        <ecNumber evidence="12">1.1.1.286</ecNumber>
    </recommendedName>
    <alternativeName>
        <fullName evidence="14">Homoisocitrate dehydrogenase</fullName>
    </alternativeName>
</protein>
<dbReference type="Gene3D" id="3.40.718.10">
    <property type="entry name" value="Isopropylmalate Dehydrogenase"/>
    <property type="match status" value="1"/>
</dbReference>
<keyword evidence="5" id="KW-0560">Oxidoreductase</keyword>
<comment type="catalytic activity">
    <reaction evidence="7">
        <text>D-threo-isocitrate + NAD(+) = 2-oxoglutarate + CO2 + NADH</text>
        <dbReference type="Rhea" id="RHEA:23632"/>
        <dbReference type="ChEBI" id="CHEBI:15562"/>
        <dbReference type="ChEBI" id="CHEBI:16526"/>
        <dbReference type="ChEBI" id="CHEBI:16810"/>
        <dbReference type="ChEBI" id="CHEBI:57540"/>
        <dbReference type="ChEBI" id="CHEBI:57945"/>
        <dbReference type="EC" id="1.1.1.286"/>
    </reaction>
    <physiologicalReaction direction="left-to-right" evidence="7">
        <dbReference type="Rhea" id="RHEA:23633"/>
    </physiologicalReaction>
</comment>
<proteinExistence type="inferred from homology"/>
<sequence>MKTITVFKGDGIGPEITDAVLQILDAAKAPLSYEIFNVGAAEYERHGALIPDDAFASFEKTRLLLKSPITTPIGKGFRSLNVTLRNKYDLYANIRPAKSNTAVKTPFPNVDIVTFRENTEDLYIGVEYKMNEDTVHAIKLITRKASERIIKAAFDYAVAHGRKKVTCVHKANILKMSDGLFLDIFHTIAKDYPQIESDDKIVDNTCMQMVMRPEQFDIIVTPNLYGDILSDLTSGLIGGLGLLPSMNVGDDYAMFEAVHGSAPDIAGKHIANPTALLWSACMLLEYIGETAIAAKIRKSVDEVLAEKQHLTPDLGGSATTEEYRDAVIAKL</sequence>
<comment type="pathway">
    <text evidence="10">Amino-acid biosynthesis; L-lysine biosynthesis via AAA pathway; L-alpha-aminoadipate from 2-oxoglutarate: step 4/5.</text>
</comment>
<dbReference type="RefSeq" id="WP_027895817.1">
    <property type="nucleotide sequence ID" value="NZ_CP027569.1"/>
</dbReference>
<keyword evidence="6" id="KW-0520">NAD</keyword>
<dbReference type="GO" id="GO:0046394">
    <property type="term" value="P:carboxylic acid biosynthetic process"/>
    <property type="evidence" value="ECO:0007669"/>
    <property type="project" value="UniProtKB-ARBA"/>
</dbReference>
<evidence type="ECO:0000256" key="12">
    <source>
        <dbReference type="ARBA" id="ARBA00066849"/>
    </source>
</evidence>
<evidence type="ECO:0000256" key="6">
    <source>
        <dbReference type="ARBA" id="ARBA00023027"/>
    </source>
</evidence>
<dbReference type="GO" id="GO:0000287">
    <property type="term" value="F:magnesium ion binding"/>
    <property type="evidence" value="ECO:0007669"/>
    <property type="project" value="InterPro"/>
</dbReference>
<dbReference type="PROSITE" id="PS00470">
    <property type="entry name" value="IDH_IMDH"/>
    <property type="match status" value="1"/>
</dbReference>
<reference evidence="16 17" key="1">
    <citation type="journal article" date="2018" name="Genome Announc.">
        <title>Complete genomes of two Megasphaera elsdenii strains, NCIMB 702410 and ATCC 25940.</title>
        <authorList>
            <person name="Hatmaker E.A."/>
            <person name="O'Dell K."/>
            <person name="Riley L.A."/>
            <person name="Klingeman D.M."/>
            <person name="Guss A.M."/>
        </authorList>
    </citation>
    <scope>NUCLEOTIDE SEQUENCE [LARGE SCALE GENOMIC DNA]</scope>
    <source>
        <strain evidence="16 17">NCIMB702410</strain>
    </source>
</reference>
<dbReference type="GO" id="GO:0033708">
    <property type="term" value="F:isocitrate-homoisocitrate dehydrogenase activity"/>
    <property type="evidence" value="ECO:0007669"/>
    <property type="project" value="UniProtKB-EC"/>
</dbReference>
<evidence type="ECO:0000256" key="2">
    <source>
        <dbReference type="ARBA" id="ARBA00007769"/>
    </source>
</evidence>
<dbReference type="AlphaFoldDB" id="A0A2S0M6B5"/>
<keyword evidence="4" id="KW-0460">Magnesium</keyword>
<evidence type="ECO:0000256" key="8">
    <source>
        <dbReference type="ARBA" id="ARBA00051094"/>
    </source>
</evidence>
<dbReference type="InterPro" id="IPR019818">
    <property type="entry name" value="IsoCit/isopropylmalate_DH_CS"/>
</dbReference>
<evidence type="ECO:0000256" key="4">
    <source>
        <dbReference type="ARBA" id="ARBA00022842"/>
    </source>
</evidence>
<dbReference type="Pfam" id="PF00180">
    <property type="entry name" value="Iso_dh"/>
    <property type="match status" value="1"/>
</dbReference>
<comment type="cofactor">
    <cofactor evidence="1">
        <name>Mg(2+)</name>
        <dbReference type="ChEBI" id="CHEBI:18420"/>
    </cofactor>
</comment>
<comment type="function">
    <text evidence="9">Catalyzes the NAD(+)-dependent oxidative decarboxylation of homoisocitrate to 2-oxoadipate (alpha-ketoadipate), a reaction involved in lysine biosynthesis through the alpha-aminoadipate pathway. In addition, has high activity with isocitrate, but is inactive with 3-isopropylmalate.</text>
</comment>
<evidence type="ECO:0000256" key="5">
    <source>
        <dbReference type="ARBA" id="ARBA00023002"/>
    </source>
</evidence>